<reference evidence="3 4" key="1">
    <citation type="submission" date="2021-01" db="EMBL/GenBank/DDBJ databases">
        <title>Whole genome shotgun sequence of Microbispora corallina NBRC 16416.</title>
        <authorList>
            <person name="Komaki H."/>
            <person name="Tamura T."/>
        </authorList>
    </citation>
    <scope>NUCLEOTIDE SEQUENCE [LARGE SCALE GENOMIC DNA]</scope>
    <source>
        <strain evidence="3 4">NBRC 16416</strain>
    </source>
</reference>
<dbReference type="RefSeq" id="WP_239103806.1">
    <property type="nucleotide sequence ID" value="NZ_BAAAGP010000020.1"/>
</dbReference>
<name>A0ABQ4G309_9ACTN</name>
<protein>
    <recommendedName>
        <fullName evidence="5">Integral membrane protein</fullName>
    </recommendedName>
</protein>
<accession>A0ABQ4G309</accession>
<sequence>MPDTAPQPPYGGYPAPPPYATVPGPIASPGALGPQPPRTSPSTREDLRAVIAARRDLGPDYEDALVDSFLDKLDVEIAARVRGEVAAHLQQQGPRPPRKDAAVAVALGSLGIGVPLTAIAAGTAHGAGMLLAWCGIVGVNLAYALSRRNSR</sequence>
<evidence type="ECO:0008006" key="5">
    <source>
        <dbReference type="Google" id="ProtNLM"/>
    </source>
</evidence>
<gene>
    <name evidence="3" type="ORF">Mco01_44140</name>
</gene>
<keyword evidence="2" id="KW-0812">Transmembrane</keyword>
<keyword evidence="2" id="KW-0472">Membrane</keyword>
<feature type="transmembrane region" description="Helical" evidence="2">
    <location>
        <begin position="127"/>
        <end position="145"/>
    </location>
</feature>
<comment type="caution">
    <text evidence="3">The sequence shown here is derived from an EMBL/GenBank/DDBJ whole genome shotgun (WGS) entry which is preliminary data.</text>
</comment>
<evidence type="ECO:0000256" key="1">
    <source>
        <dbReference type="SAM" id="MobiDB-lite"/>
    </source>
</evidence>
<feature type="transmembrane region" description="Helical" evidence="2">
    <location>
        <begin position="101"/>
        <end position="121"/>
    </location>
</feature>
<dbReference type="EMBL" id="BOOC01000022">
    <property type="protein sequence ID" value="GIH41414.1"/>
    <property type="molecule type" value="Genomic_DNA"/>
</dbReference>
<keyword evidence="2" id="KW-1133">Transmembrane helix</keyword>
<evidence type="ECO:0000313" key="4">
    <source>
        <dbReference type="Proteomes" id="UP000603904"/>
    </source>
</evidence>
<proteinExistence type="predicted"/>
<evidence type="ECO:0000313" key="3">
    <source>
        <dbReference type="EMBL" id="GIH41414.1"/>
    </source>
</evidence>
<dbReference type="Proteomes" id="UP000603904">
    <property type="component" value="Unassembled WGS sequence"/>
</dbReference>
<feature type="compositionally biased region" description="Pro residues" evidence="1">
    <location>
        <begin position="1"/>
        <end position="20"/>
    </location>
</feature>
<organism evidence="3 4">
    <name type="scientific">Microbispora corallina</name>
    <dbReference type="NCBI Taxonomy" id="83302"/>
    <lineage>
        <taxon>Bacteria</taxon>
        <taxon>Bacillati</taxon>
        <taxon>Actinomycetota</taxon>
        <taxon>Actinomycetes</taxon>
        <taxon>Streptosporangiales</taxon>
        <taxon>Streptosporangiaceae</taxon>
        <taxon>Microbispora</taxon>
    </lineage>
</organism>
<keyword evidence="4" id="KW-1185">Reference proteome</keyword>
<feature type="region of interest" description="Disordered" evidence="1">
    <location>
        <begin position="1"/>
        <end position="44"/>
    </location>
</feature>
<evidence type="ECO:0000256" key="2">
    <source>
        <dbReference type="SAM" id="Phobius"/>
    </source>
</evidence>